<reference evidence="1 2" key="1">
    <citation type="submission" date="2015-10" db="EMBL/GenBank/DDBJ databases">
        <title>Metagenome-Assembled Genomes uncover a global brackish microbiome.</title>
        <authorList>
            <person name="Hugerth L.W."/>
            <person name="Larsson J."/>
            <person name="Alneberg J."/>
            <person name="Lindh M.V."/>
            <person name="Legrand C."/>
            <person name="Pinhassi J."/>
            <person name="Andersson A.F."/>
        </authorList>
    </citation>
    <scope>NUCLEOTIDE SEQUENCE [LARGE SCALE GENOMIC DNA]</scope>
    <source>
        <strain evidence="1">BACL18 MAG-120507-bin52</strain>
    </source>
</reference>
<dbReference type="AlphaFoldDB" id="A0A0R2RHY0"/>
<dbReference type="EMBL" id="LIBO01000173">
    <property type="protein sequence ID" value="KRO61921.1"/>
    <property type="molecule type" value="Genomic_DNA"/>
</dbReference>
<proteinExistence type="predicted"/>
<sequence>MPIQTLFQILFYPFVAADFFCAKSFFQATLALGDVVTAEDRVVQVVKNGAAVDKFAGSAQMIEP</sequence>
<organism evidence="1 2">
    <name type="scientific">Verrucomicrobia subdivision 6 bacterium BACL9 MAG-120507-bin52</name>
    <dbReference type="NCBI Taxonomy" id="1655590"/>
    <lineage>
        <taxon>Bacteria</taxon>
        <taxon>Pseudomonadati</taxon>
        <taxon>Verrucomicrobiota</taxon>
        <taxon>Verrucomicrobiia</taxon>
        <taxon>Verrucomicrobiales</taxon>
        <taxon>Verrucomicrobia subdivision 6</taxon>
    </lineage>
</organism>
<evidence type="ECO:0000313" key="2">
    <source>
        <dbReference type="Proteomes" id="UP000051269"/>
    </source>
</evidence>
<evidence type="ECO:0000313" key="1">
    <source>
        <dbReference type="EMBL" id="KRO61921.1"/>
    </source>
</evidence>
<comment type="caution">
    <text evidence="1">The sequence shown here is derived from an EMBL/GenBank/DDBJ whole genome shotgun (WGS) entry which is preliminary data.</text>
</comment>
<gene>
    <name evidence="1" type="ORF">ABR82_06725</name>
</gene>
<protein>
    <submittedName>
        <fullName evidence="1">Uncharacterized protein</fullName>
    </submittedName>
</protein>
<accession>A0A0R2RHY0</accession>
<name>A0A0R2RHY0_9BACT</name>
<dbReference type="Proteomes" id="UP000051269">
    <property type="component" value="Unassembled WGS sequence"/>
</dbReference>